<proteinExistence type="predicted"/>
<evidence type="ECO:0000313" key="1">
    <source>
        <dbReference type="EMBL" id="CAG8629431.1"/>
    </source>
</evidence>
<dbReference type="OrthoDB" id="2431762at2759"/>
<dbReference type="EMBL" id="CAJVPQ010003496">
    <property type="protein sequence ID" value="CAG8629431.1"/>
    <property type="molecule type" value="Genomic_DNA"/>
</dbReference>
<protein>
    <submittedName>
        <fullName evidence="1">1855_t:CDS:1</fullName>
    </submittedName>
</protein>
<name>A0A9N9DBF1_9GLOM</name>
<keyword evidence="2" id="KW-1185">Reference proteome</keyword>
<reference evidence="1" key="1">
    <citation type="submission" date="2021-06" db="EMBL/GenBank/DDBJ databases">
        <authorList>
            <person name="Kallberg Y."/>
            <person name="Tangrot J."/>
            <person name="Rosling A."/>
        </authorList>
    </citation>
    <scope>NUCLEOTIDE SEQUENCE</scope>
    <source>
        <strain evidence="1">UK204</strain>
    </source>
</reference>
<comment type="caution">
    <text evidence="1">The sequence shown here is derived from an EMBL/GenBank/DDBJ whole genome shotgun (WGS) entry which is preliminary data.</text>
</comment>
<dbReference type="AlphaFoldDB" id="A0A9N9DBF1"/>
<sequence>MDTAQFKQEFDKASAKLDRLEVLRRGGEEEYQGEKNVLVQQETFWLEEKKKWGDALVAVNATVAQTSSLAEINAKMDKQHEFMDKQLESMSKIYQCITEEKKTVAYSTINKENFDSFLKHINFNLSAVEFTGPLPKNDIEPYEWNDYTESDPNQLELISQYLNQHLKPNLPKDYVVFNVANHKSFLDITTENSPFPFKIKGGTDYVVVEQKYIDNLIAKAETRATIELKKVPQEQNIWQAIAEMVAADFLTNEEIKVIGVLTDLNERWHLFWLEGGRKIMMVKLSHRKKALDIISRMVKMMRVPGLPGGQRIKIYDNAYTQVDDIAPLEDFYEEMSEEDILRHKARKAIDLIRNNPLFSDVFSNTVVK</sequence>
<evidence type="ECO:0000313" key="2">
    <source>
        <dbReference type="Proteomes" id="UP000789570"/>
    </source>
</evidence>
<gene>
    <name evidence="1" type="ORF">FCALED_LOCUS9983</name>
</gene>
<organism evidence="1 2">
    <name type="scientific">Funneliformis caledonium</name>
    <dbReference type="NCBI Taxonomy" id="1117310"/>
    <lineage>
        <taxon>Eukaryota</taxon>
        <taxon>Fungi</taxon>
        <taxon>Fungi incertae sedis</taxon>
        <taxon>Mucoromycota</taxon>
        <taxon>Glomeromycotina</taxon>
        <taxon>Glomeromycetes</taxon>
        <taxon>Glomerales</taxon>
        <taxon>Glomeraceae</taxon>
        <taxon>Funneliformis</taxon>
    </lineage>
</organism>
<dbReference type="Proteomes" id="UP000789570">
    <property type="component" value="Unassembled WGS sequence"/>
</dbReference>
<accession>A0A9N9DBF1</accession>